<feature type="compositionally biased region" description="Basic residues" evidence="1">
    <location>
        <begin position="175"/>
        <end position="184"/>
    </location>
</feature>
<evidence type="ECO:0000313" key="3">
    <source>
        <dbReference type="EMBL" id="CAH8373418.1"/>
    </source>
</evidence>
<dbReference type="InterPro" id="IPR018948">
    <property type="entry name" value="GTP-bd_TrmE_N"/>
</dbReference>
<dbReference type="EMBL" id="CAKOAT010442932">
    <property type="protein sequence ID" value="CAH8373418.1"/>
    <property type="molecule type" value="Genomic_DNA"/>
</dbReference>
<dbReference type="PANTHER" id="PTHR36048">
    <property type="entry name" value="RIBOSOME MATURATION FACTOR"/>
    <property type="match status" value="1"/>
</dbReference>
<feature type="region of interest" description="Disordered" evidence="1">
    <location>
        <begin position="241"/>
        <end position="261"/>
    </location>
</feature>
<comment type="caution">
    <text evidence="3">The sequence shown here is derived from an EMBL/GenBank/DDBJ whole genome shotgun (WGS) entry which is preliminary data.</text>
</comment>
<dbReference type="AlphaFoldDB" id="A0ABC8L7X6"/>
<proteinExistence type="predicted"/>
<dbReference type="InterPro" id="IPR027266">
    <property type="entry name" value="TrmE/GcvT-like"/>
</dbReference>
<protein>
    <recommendedName>
        <fullName evidence="2">GTP-binding protein TrmE N-terminal domain-containing protein</fullName>
    </recommendedName>
</protein>
<evidence type="ECO:0000256" key="1">
    <source>
        <dbReference type="SAM" id="MobiDB-lite"/>
    </source>
</evidence>
<feature type="compositionally biased region" description="Polar residues" evidence="1">
    <location>
        <begin position="251"/>
        <end position="261"/>
    </location>
</feature>
<gene>
    <name evidence="3" type="ORF">ERUC_LOCUS31854</name>
</gene>
<dbReference type="PANTHER" id="PTHR36048:SF2">
    <property type="entry name" value="(RAPE) HYPOTHETICAL PROTEIN"/>
    <property type="match status" value="1"/>
</dbReference>
<feature type="domain" description="GTP-binding protein TrmE N-terminal" evidence="2">
    <location>
        <begin position="110"/>
        <end position="145"/>
    </location>
</feature>
<sequence length="267" mass="29567">MAAKSTSLCYSNSSISSRIQLNPRAVRWAYPTVRMQSRVPRLIEEQGTVLIPRLYDGLSEAIVQQIGFSAMLISDCLRWQQQRDTGGGYALNVQRTAKDLIAAGAAGCFLEVLAVPMLTPHSYTREDVIELQCHGSKVCLCTLLFSLSVVAHDNIYIFLVLDDLIKLSKSDTKGNKRKKSRRAKVERTSYSAARDNNTSKEKHYVNSLSGVSQGAVAKRGSNFKGNQFPVTTREAATVPPLRVPRRGFNPGGTNSENQSRSRCWIIL</sequence>
<evidence type="ECO:0000313" key="4">
    <source>
        <dbReference type="Proteomes" id="UP001642260"/>
    </source>
</evidence>
<evidence type="ECO:0000259" key="2">
    <source>
        <dbReference type="Pfam" id="PF10396"/>
    </source>
</evidence>
<dbReference type="InterPro" id="IPR015813">
    <property type="entry name" value="Pyrv/PenolPyrv_kinase-like_dom"/>
</dbReference>
<dbReference type="Pfam" id="PF10396">
    <property type="entry name" value="TrmE_N"/>
    <property type="match status" value="1"/>
</dbReference>
<name>A0ABC8L7X6_ERUVS</name>
<dbReference type="Proteomes" id="UP001642260">
    <property type="component" value="Unassembled WGS sequence"/>
</dbReference>
<dbReference type="SUPFAM" id="SSF103025">
    <property type="entry name" value="Folate-binding domain"/>
    <property type="match status" value="1"/>
</dbReference>
<feature type="region of interest" description="Disordered" evidence="1">
    <location>
        <begin position="171"/>
        <end position="202"/>
    </location>
</feature>
<dbReference type="SUPFAM" id="SSF51621">
    <property type="entry name" value="Phosphoenolpyruvate/pyruvate domain"/>
    <property type="match status" value="1"/>
</dbReference>
<keyword evidence="4" id="KW-1185">Reference proteome</keyword>
<reference evidence="3 4" key="1">
    <citation type="submission" date="2022-03" db="EMBL/GenBank/DDBJ databases">
        <authorList>
            <person name="Macdonald S."/>
            <person name="Ahmed S."/>
            <person name="Newling K."/>
        </authorList>
    </citation>
    <scope>NUCLEOTIDE SEQUENCE [LARGE SCALE GENOMIC DNA]</scope>
</reference>
<organism evidence="3 4">
    <name type="scientific">Eruca vesicaria subsp. sativa</name>
    <name type="common">Garden rocket</name>
    <name type="synonym">Eruca sativa</name>
    <dbReference type="NCBI Taxonomy" id="29727"/>
    <lineage>
        <taxon>Eukaryota</taxon>
        <taxon>Viridiplantae</taxon>
        <taxon>Streptophyta</taxon>
        <taxon>Embryophyta</taxon>
        <taxon>Tracheophyta</taxon>
        <taxon>Spermatophyta</taxon>
        <taxon>Magnoliopsida</taxon>
        <taxon>eudicotyledons</taxon>
        <taxon>Gunneridae</taxon>
        <taxon>Pentapetalae</taxon>
        <taxon>rosids</taxon>
        <taxon>malvids</taxon>
        <taxon>Brassicales</taxon>
        <taxon>Brassicaceae</taxon>
        <taxon>Brassiceae</taxon>
        <taxon>Eruca</taxon>
    </lineage>
</organism>
<accession>A0ABC8L7X6</accession>
<dbReference type="Gene3D" id="3.30.1360.120">
    <property type="entry name" value="Probable tRNA modification gtpase trme, domain 1"/>
    <property type="match status" value="1"/>
</dbReference>